<evidence type="ECO:0000313" key="1">
    <source>
        <dbReference type="EMBL" id="GAI74727.1"/>
    </source>
</evidence>
<reference evidence="1" key="1">
    <citation type="journal article" date="2014" name="Front. Microbiol.">
        <title>High frequency of phylogenetically diverse reductive dehalogenase-homologous genes in deep subseafloor sedimentary metagenomes.</title>
        <authorList>
            <person name="Kawai M."/>
            <person name="Futagami T."/>
            <person name="Toyoda A."/>
            <person name="Takaki Y."/>
            <person name="Nishi S."/>
            <person name="Hori S."/>
            <person name="Arai W."/>
            <person name="Tsubouchi T."/>
            <person name="Morono Y."/>
            <person name="Uchiyama I."/>
            <person name="Ito T."/>
            <person name="Fujiyama A."/>
            <person name="Inagaki F."/>
            <person name="Takami H."/>
        </authorList>
    </citation>
    <scope>NUCLEOTIDE SEQUENCE</scope>
    <source>
        <strain evidence="1">Expedition CK06-06</strain>
    </source>
</reference>
<sequence>MGKGLDRQKKGKQVSPILFETKTAAGDFARGYRRGTPRTPKSPRGTVKVQKVGSQFGVFDFS</sequence>
<accession>X1R1Q3</accession>
<dbReference type="EMBL" id="BARW01012969">
    <property type="protein sequence ID" value="GAI74727.1"/>
    <property type="molecule type" value="Genomic_DNA"/>
</dbReference>
<proteinExistence type="predicted"/>
<organism evidence="1">
    <name type="scientific">marine sediment metagenome</name>
    <dbReference type="NCBI Taxonomy" id="412755"/>
    <lineage>
        <taxon>unclassified sequences</taxon>
        <taxon>metagenomes</taxon>
        <taxon>ecological metagenomes</taxon>
    </lineage>
</organism>
<comment type="caution">
    <text evidence="1">The sequence shown here is derived from an EMBL/GenBank/DDBJ whole genome shotgun (WGS) entry which is preliminary data.</text>
</comment>
<gene>
    <name evidence="1" type="ORF">S12H4_24080</name>
</gene>
<name>X1R1Q3_9ZZZZ</name>
<dbReference type="AlphaFoldDB" id="X1R1Q3"/>
<protein>
    <submittedName>
        <fullName evidence="1">Uncharacterized protein</fullName>
    </submittedName>
</protein>